<proteinExistence type="predicted"/>
<evidence type="ECO:0000313" key="5">
    <source>
        <dbReference type="EMBL" id="CAB9506154.1"/>
    </source>
</evidence>
<evidence type="ECO:0000256" key="3">
    <source>
        <dbReference type="SAM" id="SignalP"/>
    </source>
</evidence>
<dbReference type="Gene3D" id="3.40.630.30">
    <property type="match status" value="1"/>
</dbReference>
<keyword evidence="6" id="KW-1185">Reference proteome</keyword>
<evidence type="ECO:0000256" key="1">
    <source>
        <dbReference type="ARBA" id="ARBA00022679"/>
    </source>
</evidence>
<evidence type="ECO:0000256" key="2">
    <source>
        <dbReference type="ARBA" id="ARBA00023315"/>
    </source>
</evidence>
<dbReference type="PANTHER" id="PTHR42919">
    <property type="entry name" value="N-ALPHA-ACETYLTRANSFERASE"/>
    <property type="match status" value="1"/>
</dbReference>
<dbReference type="InterPro" id="IPR000182">
    <property type="entry name" value="GNAT_dom"/>
</dbReference>
<dbReference type="EMBL" id="CAICTM010000255">
    <property type="protein sequence ID" value="CAB9506154.1"/>
    <property type="molecule type" value="Genomic_DNA"/>
</dbReference>
<evidence type="ECO:0000313" key="6">
    <source>
        <dbReference type="Proteomes" id="UP001153069"/>
    </source>
</evidence>
<dbReference type="InterPro" id="IPR016181">
    <property type="entry name" value="Acyl_CoA_acyltransferase"/>
</dbReference>
<keyword evidence="2" id="KW-0012">Acyltransferase</keyword>
<comment type="caution">
    <text evidence="5">The sequence shown here is derived from an EMBL/GenBank/DDBJ whole genome shotgun (WGS) entry which is preliminary data.</text>
</comment>
<dbReference type="SUPFAM" id="SSF55729">
    <property type="entry name" value="Acyl-CoA N-acyltransferases (Nat)"/>
    <property type="match status" value="1"/>
</dbReference>
<feature type="signal peptide" evidence="3">
    <location>
        <begin position="1"/>
        <end position="26"/>
    </location>
</feature>
<dbReference type="Pfam" id="PF00583">
    <property type="entry name" value="Acetyltransf_1"/>
    <property type="match status" value="1"/>
</dbReference>
<dbReference type="InterPro" id="IPR051556">
    <property type="entry name" value="N-term/lysine_N-AcTrnsfr"/>
</dbReference>
<reference evidence="5" key="1">
    <citation type="submission" date="2020-06" db="EMBL/GenBank/DDBJ databases">
        <authorList>
            <consortium name="Plant Systems Biology data submission"/>
        </authorList>
    </citation>
    <scope>NUCLEOTIDE SEQUENCE</scope>
    <source>
        <strain evidence="5">D6</strain>
    </source>
</reference>
<gene>
    <name evidence="5" type="ORF">SEMRO_256_G100610.1</name>
</gene>
<keyword evidence="1" id="KW-0808">Transferase</keyword>
<feature type="domain" description="N-acetyltransferase" evidence="4">
    <location>
        <begin position="45"/>
        <end position="213"/>
    </location>
</feature>
<name>A0A9N8DP73_9STRA</name>
<dbReference type="OrthoDB" id="46406at2759"/>
<protein>
    <submittedName>
        <fullName evidence="5">FR47-like protein</fullName>
    </submittedName>
</protein>
<sequence>MPPFSGCLCLLVLSISVFFQSESVLALDAHANRLYTGMVSIQAEMHIRDSTSPDLMPVSDMMVDAFYNNPSCVTKYHCRLAEYTRLQNSFPKREERHKHRMLVAALTGRQEVIGFCQLDSRPPPPSTFHRTNPRPMLSDLLVSPNVRRQGVGRRLVELCETIALKEFNSSVLYLKVLTSNEAAKAMYMNMGYRFIDNPGEPAEILLLEKHLMD</sequence>
<feature type="chain" id="PRO_5040156493" evidence="3">
    <location>
        <begin position="27"/>
        <end position="213"/>
    </location>
</feature>
<dbReference type="AlphaFoldDB" id="A0A9N8DP73"/>
<dbReference type="Proteomes" id="UP001153069">
    <property type="component" value="Unassembled WGS sequence"/>
</dbReference>
<organism evidence="5 6">
    <name type="scientific">Seminavis robusta</name>
    <dbReference type="NCBI Taxonomy" id="568900"/>
    <lineage>
        <taxon>Eukaryota</taxon>
        <taxon>Sar</taxon>
        <taxon>Stramenopiles</taxon>
        <taxon>Ochrophyta</taxon>
        <taxon>Bacillariophyta</taxon>
        <taxon>Bacillariophyceae</taxon>
        <taxon>Bacillariophycidae</taxon>
        <taxon>Naviculales</taxon>
        <taxon>Naviculaceae</taxon>
        <taxon>Seminavis</taxon>
    </lineage>
</organism>
<dbReference type="GO" id="GO:0016747">
    <property type="term" value="F:acyltransferase activity, transferring groups other than amino-acyl groups"/>
    <property type="evidence" value="ECO:0007669"/>
    <property type="project" value="InterPro"/>
</dbReference>
<dbReference type="PROSITE" id="PS51186">
    <property type="entry name" value="GNAT"/>
    <property type="match status" value="1"/>
</dbReference>
<accession>A0A9N8DP73</accession>
<dbReference type="PANTHER" id="PTHR42919:SF8">
    <property type="entry name" value="N-ALPHA-ACETYLTRANSFERASE 50"/>
    <property type="match status" value="1"/>
</dbReference>
<evidence type="ECO:0000259" key="4">
    <source>
        <dbReference type="PROSITE" id="PS51186"/>
    </source>
</evidence>
<dbReference type="CDD" id="cd04301">
    <property type="entry name" value="NAT_SF"/>
    <property type="match status" value="1"/>
</dbReference>
<keyword evidence="3" id="KW-0732">Signal</keyword>